<feature type="region of interest" description="Disordered" evidence="2">
    <location>
        <begin position="80"/>
        <end position="100"/>
    </location>
</feature>
<dbReference type="OrthoDB" id="1270396at2759"/>
<feature type="region of interest" description="Disordered" evidence="2">
    <location>
        <begin position="1"/>
        <end position="28"/>
    </location>
</feature>
<keyword evidence="4" id="KW-1185">Reference proteome</keyword>
<name>A0A5J9SQK2_9POAL</name>
<reference evidence="3 4" key="1">
    <citation type="journal article" date="2019" name="Sci. Rep.">
        <title>A high-quality genome of Eragrostis curvula grass provides insights into Poaceae evolution and supports new strategies to enhance forage quality.</title>
        <authorList>
            <person name="Carballo J."/>
            <person name="Santos B.A.C.M."/>
            <person name="Zappacosta D."/>
            <person name="Garbus I."/>
            <person name="Selva J.P."/>
            <person name="Gallo C.A."/>
            <person name="Diaz A."/>
            <person name="Albertini E."/>
            <person name="Caccamo M."/>
            <person name="Echenique V."/>
        </authorList>
    </citation>
    <scope>NUCLEOTIDE SEQUENCE [LARGE SCALE GENOMIC DNA]</scope>
    <source>
        <strain evidence="4">cv. Victoria</strain>
        <tissue evidence="3">Leaf</tissue>
    </source>
</reference>
<dbReference type="AlphaFoldDB" id="A0A5J9SQK2"/>
<dbReference type="Proteomes" id="UP000324897">
    <property type="component" value="Unassembled WGS sequence"/>
</dbReference>
<dbReference type="PANTHER" id="PTHR33063">
    <property type="entry name" value="OS02G0583500 PROTEIN"/>
    <property type="match status" value="1"/>
</dbReference>
<accession>A0A5J9SQK2</accession>
<dbReference type="InterPro" id="IPR004252">
    <property type="entry name" value="Probable_transposase_24"/>
</dbReference>
<evidence type="ECO:0000256" key="1">
    <source>
        <dbReference type="SAM" id="Coils"/>
    </source>
</evidence>
<feature type="non-terminal residue" evidence="3">
    <location>
        <position position="1"/>
    </location>
</feature>
<feature type="coiled-coil region" evidence="1">
    <location>
        <begin position="412"/>
        <end position="467"/>
    </location>
</feature>
<protein>
    <submittedName>
        <fullName evidence="3">Uncharacterized protein</fullName>
    </submittedName>
</protein>
<dbReference type="Pfam" id="PF03004">
    <property type="entry name" value="Transposase_24"/>
    <property type="match status" value="1"/>
</dbReference>
<comment type="caution">
    <text evidence="3">The sequence shown here is derived from an EMBL/GenBank/DDBJ whole genome shotgun (WGS) entry which is preliminary data.</text>
</comment>
<feature type="compositionally biased region" description="Low complexity" evidence="2">
    <location>
        <begin position="1"/>
        <end position="25"/>
    </location>
</feature>
<feature type="non-terminal residue" evidence="3">
    <location>
        <position position="484"/>
    </location>
</feature>
<proteinExistence type="predicted"/>
<dbReference type="PANTHER" id="PTHR33063:SF16">
    <property type="entry name" value="OS02G0241300 PROTEIN"/>
    <property type="match status" value="1"/>
</dbReference>
<evidence type="ECO:0000313" key="4">
    <source>
        <dbReference type="Proteomes" id="UP000324897"/>
    </source>
</evidence>
<sequence length="484" mass="53487">MAPGQKAPGQKGPGQKAGQQTAAATEVNPYLLQRDQNILRNSQALARLGVGRAKELLNRSVARRPKRKATAEDDGFDLDAPATLTTASPATMKGGTSKRVQAPIEQELQQPVRRTRQKTRELSLTEAEATCNQEEDAESDINVSNEGKGVSMGKGLDKMTKGLCVKIPLHISDGKRRPEAPMQAAKFASEGGIILRQHIPVLPHWKHYMKDEKHLENYMGKVAGAFAVDIKEKAVIEACTDLLKGGQRQLRYRLKKEYFDKYPANQVPTKAPVPNMLDEDWQALVAMWSEPKHKEKCEKNKANREQVQCMQKTGSRSFIAHCHAVKMEKYKDVEPTLVDLFKDCHISSTKGCTEPVKNAVAAMEAIIADDEADGNATKTPAEVVVEVLPKTTFLRNIGIQLKGKKTIASEDAAAAAARVEELEGQLESSNQLVQDMKEQMERMAKQMEESEAARLKQAADMENLKKASVDTMNLIKGLVQLNQQ</sequence>
<evidence type="ECO:0000256" key="2">
    <source>
        <dbReference type="SAM" id="MobiDB-lite"/>
    </source>
</evidence>
<dbReference type="Gramene" id="TVU01260">
    <property type="protein sequence ID" value="TVU01260"/>
    <property type="gene ID" value="EJB05_53299"/>
</dbReference>
<keyword evidence="1" id="KW-0175">Coiled coil</keyword>
<feature type="region of interest" description="Disordered" evidence="2">
    <location>
        <begin position="128"/>
        <end position="153"/>
    </location>
</feature>
<evidence type="ECO:0000313" key="3">
    <source>
        <dbReference type="EMBL" id="TVU01260.1"/>
    </source>
</evidence>
<gene>
    <name evidence="3" type="ORF">EJB05_53299</name>
</gene>
<feature type="compositionally biased region" description="Low complexity" evidence="2">
    <location>
        <begin position="80"/>
        <end position="91"/>
    </location>
</feature>
<dbReference type="EMBL" id="RWGY01000469">
    <property type="protein sequence ID" value="TVU01260.1"/>
    <property type="molecule type" value="Genomic_DNA"/>
</dbReference>
<organism evidence="3 4">
    <name type="scientific">Eragrostis curvula</name>
    <name type="common">weeping love grass</name>
    <dbReference type="NCBI Taxonomy" id="38414"/>
    <lineage>
        <taxon>Eukaryota</taxon>
        <taxon>Viridiplantae</taxon>
        <taxon>Streptophyta</taxon>
        <taxon>Embryophyta</taxon>
        <taxon>Tracheophyta</taxon>
        <taxon>Spermatophyta</taxon>
        <taxon>Magnoliopsida</taxon>
        <taxon>Liliopsida</taxon>
        <taxon>Poales</taxon>
        <taxon>Poaceae</taxon>
        <taxon>PACMAD clade</taxon>
        <taxon>Chloridoideae</taxon>
        <taxon>Eragrostideae</taxon>
        <taxon>Eragrostidinae</taxon>
        <taxon>Eragrostis</taxon>
    </lineage>
</organism>